<dbReference type="Gene3D" id="3.40.50.720">
    <property type="entry name" value="NAD(P)-binding Rossmann-like Domain"/>
    <property type="match status" value="1"/>
</dbReference>
<dbReference type="AlphaFoldDB" id="A0A2V1E8M5"/>
<proteinExistence type="inferred from homology"/>
<dbReference type="PANTHER" id="PTHR43669:SF3">
    <property type="entry name" value="ALCOHOL DEHYDROGENASE, PUTATIVE (AFU_ORTHOLOGUE AFUA_3G03445)-RELATED"/>
    <property type="match status" value="1"/>
</dbReference>
<dbReference type="STRING" id="97972.A0A2V1E8M5"/>
<dbReference type="PANTHER" id="PTHR43669">
    <property type="entry name" value="5-KETO-D-GLUCONATE 5-REDUCTASE"/>
    <property type="match status" value="1"/>
</dbReference>
<dbReference type="InterPro" id="IPR036291">
    <property type="entry name" value="NAD(P)-bd_dom_sf"/>
</dbReference>
<evidence type="ECO:0000313" key="4">
    <source>
        <dbReference type="Proteomes" id="UP000244855"/>
    </source>
</evidence>
<protein>
    <submittedName>
        <fullName evidence="3">NAD(P)-binding protein</fullName>
    </submittedName>
</protein>
<name>A0A2V1E8M5_9PLEO</name>
<organism evidence="3 4">
    <name type="scientific">Periconia macrospinosa</name>
    <dbReference type="NCBI Taxonomy" id="97972"/>
    <lineage>
        <taxon>Eukaryota</taxon>
        <taxon>Fungi</taxon>
        <taxon>Dikarya</taxon>
        <taxon>Ascomycota</taxon>
        <taxon>Pezizomycotina</taxon>
        <taxon>Dothideomycetes</taxon>
        <taxon>Pleosporomycetidae</taxon>
        <taxon>Pleosporales</taxon>
        <taxon>Massarineae</taxon>
        <taxon>Periconiaceae</taxon>
        <taxon>Periconia</taxon>
    </lineage>
</organism>
<dbReference type="GO" id="GO:0016491">
    <property type="term" value="F:oxidoreductase activity"/>
    <property type="evidence" value="ECO:0007669"/>
    <property type="project" value="UniProtKB-KW"/>
</dbReference>
<dbReference type="EMBL" id="KZ805313">
    <property type="protein sequence ID" value="PVI05585.1"/>
    <property type="molecule type" value="Genomic_DNA"/>
</dbReference>
<dbReference type="SUPFAM" id="SSF51735">
    <property type="entry name" value="NAD(P)-binding Rossmann-fold domains"/>
    <property type="match status" value="1"/>
</dbReference>
<dbReference type="InterPro" id="IPR002347">
    <property type="entry name" value="SDR_fam"/>
</dbReference>
<dbReference type="OrthoDB" id="10254221at2759"/>
<comment type="similarity">
    <text evidence="1">Belongs to the short-chain dehydrogenases/reductases (SDR) family.</text>
</comment>
<keyword evidence="4" id="KW-1185">Reference proteome</keyword>
<dbReference type="Proteomes" id="UP000244855">
    <property type="component" value="Unassembled WGS sequence"/>
</dbReference>
<evidence type="ECO:0000256" key="2">
    <source>
        <dbReference type="ARBA" id="ARBA00023002"/>
    </source>
</evidence>
<gene>
    <name evidence="3" type="ORF">DM02DRAFT_584138</name>
</gene>
<dbReference type="Pfam" id="PF00106">
    <property type="entry name" value="adh_short"/>
    <property type="match status" value="1"/>
</dbReference>
<keyword evidence="2" id="KW-0560">Oxidoreductase</keyword>
<evidence type="ECO:0000313" key="3">
    <source>
        <dbReference type="EMBL" id="PVI05585.1"/>
    </source>
</evidence>
<reference evidence="3 4" key="1">
    <citation type="journal article" date="2018" name="Sci. Rep.">
        <title>Comparative genomics provides insights into the lifestyle and reveals functional heterogeneity of dark septate endophytic fungi.</title>
        <authorList>
            <person name="Knapp D.G."/>
            <person name="Nemeth J.B."/>
            <person name="Barry K."/>
            <person name="Hainaut M."/>
            <person name="Henrissat B."/>
            <person name="Johnson J."/>
            <person name="Kuo A."/>
            <person name="Lim J.H.P."/>
            <person name="Lipzen A."/>
            <person name="Nolan M."/>
            <person name="Ohm R.A."/>
            <person name="Tamas L."/>
            <person name="Grigoriev I.V."/>
            <person name="Spatafora J.W."/>
            <person name="Nagy L.G."/>
            <person name="Kovacs G.M."/>
        </authorList>
    </citation>
    <scope>NUCLEOTIDE SEQUENCE [LARGE SCALE GENOMIC DNA]</scope>
    <source>
        <strain evidence="3 4">DSE2036</strain>
    </source>
</reference>
<evidence type="ECO:0000256" key="1">
    <source>
        <dbReference type="ARBA" id="ARBA00006484"/>
    </source>
</evidence>
<accession>A0A2V1E8M5</accession>
<sequence length="250" mass="27181">MTTETVFIIGATGNIGTSAVQGALNAGYNVLATVRNASSAAKLFKNLSQTDDSDVNKQRITTVEVDCVSENGVKDVVKKVEKGELPAFQHVYACVGGPYSPTPLLQVDTKTLHEHMTINFESNFFAYRATIPYLLTQSHATSTWSICTGSQGSLGIFAAPAMSQGALFSLCVSAARELQDTNVRFNEIYLALRVETDRSAVEHGVVRASEFANVYVEVLRAGERVRGKRVLVETREDIKGLRWVDKVGDA</sequence>